<comment type="caution">
    <text evidence="1">The sequence shown here is derived from an EMBL/GenBank/DDBJ whole genome shotgun (WGS) entry which is preliminary data.</text>
</comment>
<organism evidence="1 2">
    <name type="scientific">Enterocloster hominis</name>
    <name type="common">ex Hitch et al. 2024</name>
    <dbReference type="NCBI Taxonomy" id="1917870"/>
    <lineage>
        <taxon>Bacteria</taxon>
        <taxon>Bacillati</taxon>
        <taxon>Bacillota</taxon>
        <taxon>Clostridia</taxon>
        <taxon>Lachnospirales</taxon>
        <taxon>Lachnospiraceae</taxon>
        <taxon>Enterocloster</taxon>
    </lineage>
</organism>
<reference evidence="1 2" key="1">
    <citation type="submission" date="2024-03" db="EMBL/GenBank/DDBJ databases">
        <title>Human intestinal bacterial collection.</title>
        <authorList>
            <person name="Pauvert C."/>
            <person name="Hitch T.C.A."/>
            <person name="Clavel T."/>
        </authorList>
    </citation>
    <scope>NUCLEOTIDE SEQUENCE [LARGE SCALE GENOMIC DNA]</scope>
    <source>
        <strain evidence="1 2">CLA-SR-H021</strain>
    </source>
</reference>
<protein>
    <submittedName>
        <fullName evidence="1">AAA family ATPase</fullName>
    </submittedName>
</protein>
<evidence type="ECO:0000313" key="2">
    <source>
        <dbReference type="Proteomes" id="UP001454086"/>
    </source>
</evidence>
<dbReference type="Gene3D" id="3.40.50.300">
    <property type="entry name" value="P-loop containing nucleotide triphosphate hydrolases"/>
    <property type="match status" value="2"/>
</dbReference>
<sequence length="761" mass="88978">MVRGNLKGVCDEHFLAYIWFIEKEEDVLFVRYQNINYRKYETDKTDITLGGTVVGLIYLYIHKYRNIEKMELNFGTDLRLHYDWQTGILKGWPVEKTLPSGFWGDNISNLTLIVGNNGSGKTSVMHCLIDSLCETVGNRQCDGSAFLVLKEDKHVYIYKTVNGNSIDIKFEADLSGAWNVSIMDKGDMYCYLKKTKLIYMTNALTQADLYRNQLERYGKFDFFYDCSASALIKNDAELDVNREFRSGNTHIAELETYFIYEQYKQIKFVFDRNQYKILQDMKKCGYPVPVPERLYINLLLDNQIDTDKLGLEQNFEAKLFGLDAKQLEKQYDRWAENPNASDAPNFPVLHLGYQLCRGCILCAFRSILRCLSDKQTDDFVQWLKSLMEVIEEDPAAYTFMTIISELWDFLELELGKEFNDELQRFFRLQNAFLDFLDFVKKPTELQNHFQIESSDNNLPYTYMISNYRIFVKTDDTEWFMSFLQKYRYICEPDYFLDFSWGLSSGENNLLSMFASFYYIFGADYTNQTHGNYKIENRWYGIHMVECDSVILLIDEADLTYHPEWQREYIGLLTQFLTRIYPESCCDNIQIILSTHSPLLLGDVPESNVIYLKSDLSTRKIIIDGNNHIGTFGQNIHLLLRDGFFLESTLGHFAQEKINNIIIAVNEIKKKIEKAKKQPSSKRNKALSKIAKQTLKPLENVYKPMAELIAEPIVRNKLLNEIDAVIYTLTSEKEDMEFADMSDDELISQIKKLKAEQRRRKK</sequence>
<gene>
    <name evidence="1" type="ORF">WMQ36_24265</name>
</gene>
<evidence type="ECO:0000313" key="1">
    <source>
        <dbReference type="EMBL" id="MEQ2428082.1"/>
    </source>
</evidence>
<dbReference type="PANTHER" id="PTHR43581">
    <property type="entry name" value="ATP/GTP PHOSPHATASE"/>
    <property type="match status" value="1"/>
</dbReference>
<dbReference type="Proteomes" id="UP001454086">
    <property type="component" value="Unassembled WGS sequence"/>
</dbReference>
<dbReference type="PANTHER" id="PTHR43581:SF4">
    <property type="entry name" value="ATP_GTP PHOSPHATASE"/>
    <property type="match status" value="1"/>
</dbReference>
<dbReference type="EMBL" id="JBBMFM010000148">
    <property type="protein sequence ID" value="MEQ2428082.1"/>
    <property type="molecule type" value="Genomic_DNA"/>
</dbReference>
<dbReference type="InterPro" id="IPR027417">
    <property type="entry name" value="P-loop_NTPase"/>
</dbReference>
<name>A0ABV1DEF4_9FIRM</name>
<dbReference type="RefSeq" id="WP_349118651.1">
    <property type="nucleotide sequence ID" value="NZ_JBBMFM010000148.1"/>
</dbReference>
<accession>A0ABV1DEF4</accession>
<dbReference type="InterPro" id="IPR051396">
    <property type="entry name" value="Bact_Antivir_Def_Nuclease"/>
</dbReference>
<keyword evidence="2" id="KW-1185">Reference proteome</keyword>
<proteinExistence type="predicted"/>
<dbReference type="SUPFAM" id="SSF52540">
    <property type="entry name" value="P-loop containing nucleoside triphosphate hydrolases"/>
    <property type="match status" value="1"/>
</dbReference>